<dbReference type="HOGENOM" id="CLU_2057176_0_0_6"/>
<reference evidence="1 2" key="1">
    <citation type="journal article" date="2008" name="J. Biotechnol.">
        <title>The genome of Xanthomonas campestris pv. campestris B100 and its use for the reconstruction of metabolic pathways involved in xanthan biosynthesis.</title>
        <authorList>
            <person name="Vorholter F.J."/>
            <person name="Schneiker S."/>
            <person name="Goesmann A."/>
            <person name="Krause L."/>
            <person name="Bekel T."/>
            <person name="Kaiser O."/>
            <person name="Linke B."/>
            <person name="Patschkowski T."/>
            <person name="Ruckert C."/>
            <person name="Schmid J."/>
            <person name="Sidhu V.K."/>
            <person name="Sieber V."/>
            <person name="Tauch A."/>
            <person name="Watt S.A."/>
            <person name="Weisshaar B."/>
            <person name="Becker A."/>
            <person name="Niehaus K."/>
            <person name="Puhler A."/>
        </authorList>
    </citation>
    <scope>NUCLEOTIDE SEQUENCE [LARGE SCALE GENOMIC DNA]</scope>
    <source>
        <strain evidence="1 2">B100</strain>
    </source>
</reference>
<sequence>MNPEFEAKLCSECFHDQGLRLDAALGGFDEPAECPKCHKTEGKKLDLPHIEELAYRFFVRGTVFRTDYGGAPLVQFNQHQETSIDLTPQLAEDVELFEKMLGIGFFYYGPRLWMVGEVTR</sequence>
<gene>
    <name evidence="1" type="ORF">XCCB100_4358</name>
</gene>
<dbReference type="EMBL" id="AM920689">
    <property type="protein sequence ID" value="CAP53728.1"/>
    <property type="molecule type" value="Genomic_DNA"/>
</dbReference>
<name>B0RZ42_XANCB</name>
<protein>
    <submittedName>
        <fullName evidence="1">Uncharacterized protein</fullName>
    </submittedName>
</protein>
<evidence type="ECO:0000313" key="1">
    <source>
        <dbReference type="EMBL" id="CAP53728.1"/>
    </source>
</evidence>
<accession>B0RZ42</accession>
<proteinExistence type="predicted"/>
<dbReference type="KEGG" id="xca:xcc-b100_4358"/>
<evidence type="ECO:0000313" key="2">
    <source>
        <dbReference type="Proteomes" id="UP000001188"/>
    </source>
</evidence>
<dbReference type="AlphaFoldDB" id="B0RZ42"/>
<organism evidence="1 2">
    <name type="scientific">Xanthomonas campestris pv. campestris (strain B100)</name>
    <dbReference type="NCBI Taxonomy" id="509169"/>
    <lineage>
        <taxon>Bacteria</taxon>
        <taxon>Pseudomonadati</taxon>
        <taxon>Pseudomonadota</taxon>
        <taxon>Gammaproteobacteria</taxon>
        <taxon>Lysobacterales</taxon>
        <taxon>Lysobacteraceae</taxon>
        <taxon>Xanthomonas</taxon>
    </lineage>
</organism>
<dbReference type="Proteomes" id="UP000001188">
    <property type="component" value="Chromosome"/>
</dbReference>